<keyword evidence="2" id="KW-0274">FAD</keyword>
<gene>
    <name evidence="5" type="ORF">Esi_0012_0133</name>
</gene>
<keyword evidence="6" id="KW-1185">Reference proteome</keyword>
<dbReference type="GO" id="GO:0033108">
    <property type="term" value="P:mitochondrial respiratory chain complex assembly"/>
    <property type="evidence" value="ECO:0007669"/>
    <property type="project" value="TreeGrafter"/>
</dbReference>
<evidence type="ECO:0008006" key="7">
    <source>
        <dbReference type="Google" id="ProtNLM"/>
    </source>
</evidence>
<keyword evidence="3" id="KW-0560">Oxidoreductase</keyword>
<dbReference type="PANTHER" id="PTHR43557:SF4">
    <property type="entry name" value="APOPTOSIS-INDUCING FACTOR 1, MITOCHONDRIAL"/>
    <property type="match status" value="1"/>
</dbReference>
<dbReference type="PANTHER" id="PTHR43557">
    <property type="entry name" value="APOPTOSIS-INDUCING FACTOR 1"/>
    <property type="match status" value="1"/>
</dbReference>
<protein>
    <recommendedName>
        <fullName evidence="7">FAD/NAD(P)-binding domain-containing protein</fullName>
    </recommendedName>
</protein>
<dbReference type="OrthoDB" id="6029at2759"/>
<evidence type="ECO:0000313" key="6">
    <source>
        <dbReference type="Proteomes" id="UP000002630"/>
    </source>
</evidence>
<dbReference type="GO" id="GO:0012501">
    <property type="term" value="P:programmed cell death"/>
    <property type="evidence" value="ECO:0007669"/>
    <property type="project" value="TreeGrafter"/>
</dbReference>
<accession>D8LDK2</accession>
<organism evidence="5 6">
    <name type="scientific">Ectocarpus siliculosus</name>
    <name type="common">Brown alga</name>
    <name type="synonym">Conferva siliculosa</name>
    <dbReference type="NCBI Taxonomy" id="2880"/>
    <lineage>
        <taxon>Eukaryota</taxon>
        <taxon>Sar</taxon>
        <taxon>Stramenopiles</taxon>
        <taxon>Ochrophyta</taxon>
        <taxon>PX clade</taxon>
        <taxon>Phaeophyceae</taxon>
        <taxon>Ectocarpales</taxon>
        <taxon>Ectocarpaceae</taxon>
        <taxon>Ectocarpus</taxon>
    </lineage>
</organism>
<dbReference type="InterPro" id="IPR036188">
    <property type="entry name" value="FAD/NAD-bd_sf"/>
</dbReference>
<dbReference type="GO" id="GO:0005739">
    <property type="term" value="C:mitochondrion"/>
    <property type="evidence" value="ECO:0007669"/>
    <property type="project" value="TreeGrafter"/>
</dbReference>
<dbReference type="SUPFAM" id="SSF51905">
    <property type="entry name" value="FAD/NAD(P)-binding domain"/>
    <property type="match status" value="1"/>
</dbReference>
<dbReference type="GO" id="GO:0016174">
    <property type="term" value="F:NAD(P)H oxidase H2O2-forming activity"/>
    <property type="evidence" value="ECO:0007669"/>
    <property type="project" value="TreeGrafter"/>
</dbReference>
<dbReference type="AlphaFoldDB" id="D8LDK2"/>
<evidence type="ECO:0000313" key="5">
    <source>
        <dbReference type="EMBL" id="CBN74075.1"/>
    </source>
</evidence>
<evidence type="ECO:0000256" key="1">
    <source>
        <dbReference type="ARBA" id="ARBA00022630"/>
    </source>
</evidence>
<dbReference type="eggNOG" id="KOG1346">
    <property type="taxonomic scope" value="Eukaryota"/>
</dbReference>
<dbReference type="EMBL" id="FN649735">
    <property type="protein sequence ID" value="CBN74075.1"/>
    <property type="molecule type" value="Genomic_DNA"/>
</dbReference>
<proteinExistence type="predicted"/>
<sequence length="807" mass="83584">MAMYAQYLRGRKALPLVVRTINSRTRLVAPAAASDRYGAARSSSGSSAGLGLGLGLALTLAAWDDRSTCDGEKIVWVDAHGKKVAVHQKGRPHSPEEAGQSELSKPDRYFPYVILGYGVAGRAALAALLERDPLAKVLVVDARADARLNAPNFRTDSRGGGGGGGITSAWMLRRGTAAASSAGAGVKFAAGARAIALNADLGQALELACWIQEGRSGAAAAAAAAADKGSGGGAGTCRMVFSDYAPLDHILPRYLSVALLRRLNRKHIKTVGHSSLRWVGPANQRAFTPPPPPPSELDSGPLTIDGGPADEIDGEVPAAGPGPVVLPRTLSATGASTHEEEAAKGDASSSQQQQRRQRRLQVMTAHSFDHLDTATHSTDTVVLAGVDVAPLDVTLDLHGTDRGGSGDRFGRKAAALEVDRRRGAVVVNAELAASSRVWVAGDAACFPSQAHGGRRLVIRSADHALHSGRLAGENMAVASGAARAGVGGNEGGRRYRHTPAFVGEAPLAGVRVAMLGECDASMPTHGFWWTNSATGLSRKNTVAPGGSSKRRDASNRRRTFTKRSTRGGAAAAATAAAGTRRRATDHPEDGHQEEEEEDEHGGVTLVKGAMLWGFPGEATAAAAAAAIGGPAAAPGVSVEGGMGEGGGSPTPAADAAAGISARALDLLRTIMERSSNMEADLSNERVVQAWLQGLSDAARVVAQETGVGHLAPMRRSVAGRVTSSTRRPPGTRDELMYQNTSKTSSEQRRLRAAYAARIRGVSPADLPHFGASGAEAGFDPEMMGFLSYGDVDEDFFDTGGGETDSNP</sequence>
<dbReference type="Proteomes" id="UP000002630">
    <property type="component" value="Linkage Group LG10"/>
</dbReference>
<dbReference type="EMBL" id="FN647877">
    <property type="protein sequence ID" value="CBN74075.1"/>
    <property type="molecule type" value="Genomic_DNA"/>
</dbReference>
<keyword evidence="1" id="KW-0285">Flavoprotein</keyword>
<dbReference type="Gene3D" id="3.50.50.60">
    <property type="entry name" value="FAD/NAD(P)-binding domain"/>
    <property type="match status" value="1"/>
</dbReference>
<dbReference type="STRING" id="2880.D8LDK2"/>
<feature type="compositionally biased region" description="Basic residues" evidence="4">
    <location>
        <begin position="556"/>
        <end position="565"/>
    </location>
</feature>
<evidence type="ECO:0000256" key="2">
    <source>
        <dbReference type="ARBA" id="ARBA00022827"/>
    </source>
</evidence>
<feature type="region of interest" description="Disordered" evidence="4">
    <location>
        <begin position="536"/>
        <end position="603"/>
    </location>
</feature>
<dbReference type="InterPro" id="IPR050446">
    <property type="entry name" value="FAD-oxidoreductase/Apoptosis"/>
</dbReference>
<evidence type="ECO:0000256" key="3">
    <source>
        <dbReference type="ARBA" id="ARBA00023002"/>
    </source>
</evidence>
<feature type="compositionally biased region" description="Low complexity" evidence="4">
    <location>
        <begin position="566"/>
        <end position="578"/>
    </location>
</feature>
<name>D8LDK2_ECTSI</name>
<feature type="compositionally biased region" description="Low complexity" evidence="4">
    <location>
        <begin position="316"/>
        <end position="325"/>
    </location>
</feature>
<feature type="region of interest" description="Disordered" evidence="4">
    <location>
        <begin position="281"/>
        <end position="358"/>
    </location>
</feature>
<evidence type="ECO:0000256" key="4">
    <source>
        <dbReference type="SAM" id="MobiDB-lite"/>
    </source>
</evidence>
<dbReference type="InParanoid" id="D8LDK2"/>
<reference evidence="5 6" key="1">
    <citation type="journal article" date="2010" name="Nature">
        <title>The Ectocarpus genome and the independent evolution of multicellularity in brown algae.</title>
        <authorList>
            <person name="Cock J.M."/>
            <person name="Sterck L."/>
            <person name="Rouze P."/>
            <person name="Scornet D."/>
            <person name="Allen A.E."/>
            <person name="Amoutzias G."/>
            <person name="Anthouard V."/>
            <person name="Artiguenave F."/>
            <person name="Aury J.M."/>
            <person name="Badger J.H."/>
            <person name="Beszteri B."/>
            <person name="Billiau K."/>
            <person name="Bonnet E."/>
            <person name="Bothwell J.H."/>
            <person name="Bowler C."/>
            <person name="Boyen C."/>
            <person name="Brownlee C."/>
            <person name="Carrano C.J."/>
            <person name="Charrier B."/>
            <person name="Cho G.Y."/>
            <person name="Coelho S.M."/>
            <person name="Collen J."/>
            <person name="Corre E."/>
            <person name="Da Silva C."/>
            <person name="Delage L."/>
            <person name="Delaroque N."/>
            <person name="Dittami S.M."/>
            <person name="Doulbeau S."/>
            <person name="Elias M."/>
            <person name="Farnham G."/>
            <person name="Gachon C.M."/>
            <person name="Gschloessl B."/>
            <person name="Heesch S."/>
            <person name="Jabbari K."/>
            <person name="Jubin C."/>
            <person name="Kawai H."/>
            <person name="Kimura K."/>
            <person name="Kloareg B."/>
            <person name="Kupper F.C."/>
            <person name="Lang D."/>
            <person name="Le Bail A."/>
            <person name="Leblanc C."/>
            <person name="Lerouge P."/>
            <person name="Lohr M."/>
            <person name="Lopez P.J."/>
            <person name="Martens C."/>
            <person name="Maumus F."/>
            <person name="Michel G."/>
            <person name="Miranda-Saavedra D."/>
            <person name="Morales J."/>
            <person name="Moreau H."/>
            <person name="Motomura T."/>
            <person name="Nagasato C."/>
            <person name="Napoli C.A."/>
            <person name="Nelson D.R."/>
            <person name="Nyvall-Collen P."/>
            <person name="Peters A.F."/>
            <person name="Pommier C."/>
            <person name="Potin P."/>
            <person name="Poulain J."/>
            <person name="Quesneville H."/>
            <person name="Read B."/>
            <person name="Rensing S.A."/>
            <person name="Ritter A."/>
            <person name="Rousvoal S."/>
            <person name="Samanta M."/>
            <person name="Samson G."/>
            <person name="Schroeder D.C."/>
            <person name="Segurens B."/>
            <person name="Strittmatter M."/>
            <person name="Tonon T."/>
            <person name="Tregear J.W."/>
            <person name="Valentin K."/>
            <person name="von Dassow P."/>
            <person name="Yamagishi T."/>
            <person name="Van de Peer Y."/>
            <person name="Wincker P."/>
        </authorList>
    </citation>
    <scope>NUCLEOTIDE SEQUENCE [LARGE SCALE GENOMIC DNA]</scope>
    <source>
        <strain evidence="6">Ec32 / CCAP1310/4</strain>
    </source>
</reference>
<dbReference type="GO" id="GO:0071949">
    <property type="term" value="F:FAD binding"/>
    <property type="evidence" value="ECO:0007669"/>
    <property type="project" value="TreeGrafter"/>
</dbReference>